<dbReference type="InterPro" id="IPR011249">
    <property type="entry name" value="Metalloenz_LuxS/M16"/>
</dbReference>
<dbReference type="PANTHER" id="PTHR43690">
    <property type="entry name" value="NARDILYSIN"/>
    <property type="match status" value="1"/>
</dbReference>
<dbReference type="PANTHER" id="PTHR43690:SF18">
    <property type="entry name" value="INSULIN-DEGRADING ENZYME-RELATED"/>
    <property type="match status" value="1"/>
</dbReference>
<organism evidence="2 3">
    <name type="scientific">Steinernema carpocapsae</name>
    <name type="common">Entomopathogenic nematode</name>
    <dbReference type="NCBI Taxonomy" id="34508"/>
    <lineage>
        <taxon>Eukaryota</taxon>
        <taxon>Metazoa</taxon>
        <taxon>Ecdysozoa</taxon>
        <taxon>Nematoda</taxon>
        <taxon>Chromadorea</taxon>
        <taxon>Rhabditida</taxon>
        <taxon>Tylenchina</taxon>
        <taxon>Panagrolaimomorpha</taxon>
        <taxon>Strongyloidoidea</taxon>
        <taxon>Steinernematidae</taxon>
        <taxon>Steinernema</taxon>
    </lineage>
</organism>
<dbReference type="InterPro" id="IPR050626">
    <property type="entry name" value="Peptidase_M16"/>
</dbReference>
<dbReference type="SUPFAM" id="SSF63411">
    <property type="entry name" value="LuxS/MPP-like metallohydrolase"/>
    <property type="match status" value="1"/>
</dbReference>
<keyword evidence="1" id="KW-0479">Metal-binding</keyword>
<accession>A0A4U5M3N1</accession>
<reference evidence="2 3" key="1">
    <citation type="journal article" date="2015" name="Genome Biol.">
        <title>Comparative genomics of Steinernema reveals deeply conserved gene regulatory networks.</title>
        <authorList>
            <person name="Dillman A.R."/>
            <person name="Macchietto M."/>
            <person name="Porter C.F."/>
            <person name="Rogers A."/>
            <person name="Williams B."/>
            <person name="Antoshechkin I."/>
            <person name="Lee M.M."/>
            <person name="Goodwin Z."/>
            <person name="Lu X."/>
            <person name="Lewis E.E."/>
            <person name="Goodrich-Blair H."/>
            <person name="Stock S.P."/>
            <person name="Adams B.J."/>
            <person name="Sternberg P.W."/>
            <person name="Mortazavi A."/>
        </authorList>
    </citation>
    <scope>NUCLEOTIDE SEQUENCE [LARGE SCALE GENOMIC DNA]</scope>
    <source>
        <strain evidence="2 3">ALL</strain>
    </source>
</reference>
<dbReference type="AlphaFoldDB" id="A0A4U5M3N1"/>
<dbReference type="OrthoDB" id="952271at2759"/>
<evidence type="ECO:0000256" key="1">
    <source>
        <dbReference type="ARBA" id="ARBA00022723"/>
    </source>
</evidence>
<evidence type="ECO:0000313" key="2">
    <source>
        <dbReference type="EMBL" id="TKR63322.1"/>
    </source>
</evidence>
<dbReference type="Proteomes" id="UP000298663">
    <property type="component" value="Unassembled WGS sequence"/>
</dbReference>
<reference evidence="2 3" key="2">
    <citation type="journal article" date="2019" name="G3 (Bethesda)">
        <title>Hybrid Assembly of the Genome of the Entomopathogenic Nematode Steinernema carpocapsae Identifies the X-Chromosome.</title>
        <authorList>
            <person name="Serra L."/>
            <person name="Macchietto M."/>
            <person name="Macias-Munoz A."/>
            <person name="McGill C.J."/>
            <person name="Rodriguez I.M."/>
            <person name="Rodriguez B."/>
            <person name="Murad R."/>
            <person name="Mortazavi A."/>
        </authorList>
    </citation>
    <scope>NUCLEOTIDE SEQUENCE [LARGE SCALE GENOMIC DNA]</scope>
    <source>
        <strain evidence="2 3">ALL</strain>
    </source>
</reference>
<evidence type="ECO:0000313" key="3">
    <source>
        <dbReference type="Proteomes" id="UP000298663"/>
    </source>
</evidence>
<name>A0A4U5M3N1_STECR</name>
<sequence>MCTYAEGKRLLIRGSTRERRIYACAVRTREVWLICEICSVDKLLHFFIDPKLTEGTLEDKIESIHNECLAYKKKDNCRRDNIEQWLARRDHKFHKNNAASRRSLKEIPEAKEINVLATLKKFFYDRYSSRIMTACLMDKKPMEEIAEMQPYIPHELSYRVDVFSVKDQDTIDAFASSRNRGLIKKESLLDYFNEKLSAEASERRRICVYIPSRSGMCL</sequence>
<dbReference type="EMBL" id="AZBU02000010">
    <property type="protein sequence ID" value="TKR63322.1"/>
    <property type="molecule type" value="Genomic_DNA"/>
</dbReference>
<comment type="caution">
    <text evidence="2">The sequence shown here is derived from an EMBL/GenBank/DDBJ whole genome shotgun (WGS) entry which is preliminary data.</text>
</comment>
<dbReference type="GO" id="GO:0046872">
    <property type="term" value="F:metal ion binding"/>
    <property type="evidence" value="ECO:0007669"/>
    <property type="project" value="UniProtKB-KW"/>
</dbReference>
<dbReference type="Gene3D" id="3.30.830.10">
    <property type="entry name" value="Metalloenzyme, LuxS/M16 peptidase-like"/>
    <property type="match status" value="1"/>
</dbReference>
<keyword evidence="3" id="KW-1185">Reference proteome</keyword>
<dbReference type="STRING" id="34508.A0A4U5M3N1"/>
<protein>
    <submittedName>
        <fullName evidence="2">Uncharacterized protein</fullName>
    </submittedName>
</protein>
<gene>
    <name evidence="2" type="ORF">L596_027165</name>
</gene>
<proteinExistence type="predicted"/>